<feature type="disulfide bond" evidence="20">
    <location>
        <begin position="102"/>
        <end position="163"/>
    </location>
</feature>
<comment type="similarity">
    <text evidence="4">Belongs to the lysyl oxidase family.</text>
</comment>
<evidence type="ECO:0000256" key="1">
    <source>
        <dbReference type="ARBA" id="ARBA00001935"/>
    </source>
</evidence>
<feature type="disulfide bond" evidence="20">
    <location>
        <begin position="268"/>
        <end position="278"/>
    </location>
</feature>
<dbReference type="PROSITE" id="PS00926">
    <property type="entry name" value="LYSYL_OXIDASE"/>
    <property type="match status" value="1"/>
</dbReference>
<evidence type="ECO:0000256" key="17">
    <source>
        <dbReference type="ARBA" id="ARBA00023180"/>
    </source>
</evidence>
<comment type="caution">
    <text evidence="20">Lacks conserved residue(s) required for the propagation of feature annotation.</text>
</comment>
<keyword evidence="6" id="KW-0964">Secreted</keyword>
<feature type="disulfide bond" evidence="20">
    <location>
        <begin position="386"/>
        <end position="396"/>
    </location>
</feature>
<dbReference type="InterPro" id="IPR001695">
    <property type="entry name" value="Lysyl_oxidase"/>
</dbReference>
<evidence type="ECO:0000256" key="4">
    <source>
        <dbReference type="ARBA" id="ARBA00007492"/>
    </source>
</evidence>
<dbReference type="EC" id="1.4.3.13" evidence="18"/>
<reference evidence="22" key="2">
    <citation type="submission" date="2025-08" db="UniProtKB">
        <authorList>
            <consortium name="Ensembl"/>
        </authorList>
    </citation>
    <scope>IDENTIFICATION</scope>
</reference>
<evidence type="ECO:0000259" key="21">
    <source>
        <dbReference type="PROSITE" id="PS50287"/>
    </source>
</evidence>
<feature type="disulfide bond" evidence="20">
    <location>
        <begin position="355"/>
        <end position="416"/>
    </location>
</feature>
<evidence type="ECO:0000256" key="15">
    <source>
        <dbReference type="ARBA" id="ARBA00023136"/>
    </source>
</evidence>
<feature type="domain" description="SRCR" evidence="21">
    <location>
        <begin position="317"/>
        <end position="417"/>
    </location>
</feature>
<name>A0A8D3DK88_SCOMX</name>
<evidence type="ECO:0000256" key="7">
    <source>
        <dbReference type="ARBA" id="ARBA00022692"/>
    </source>
</evidence>
<accession>A0A8D3DK88</accession>
<protein>
    <recommendedName>
        <fullName evidence="18">protein-lysine 6-oxidase</fullName>
        <ecNumber evidence="18">1.4.3.13</ecNumber>
    </recommendedName>
</protein>
<keyword evidence="17" id="KW-0325">Glycoprotein</keyword>
<keyword evidence="11" id="KW-0801">TPQ</keyword>
<keyword evidence="14" id="KW-0186">Copper</keyword>
<feature type="disulfide bond" evidence="20">
    <location>
        <begin position="503"/>
        <end position="513"/>
    </location>
</feature>
<comment type="cofactor">
    <cofactor evidence="1">
        <name>Cu cation</name>
        <dbReference type="ChEBI" id="CHEBI:23378"/>
    </cofactor>
</comment>
<dbReference type="SUPFAM" id="SSF56487">
    <property type="entry name" value="SRCR-like"/>
    <property type="match status" value="4"/>
</dbReference>
<keyword evidence="12" id="KW-1133">Transmembrane helix</keyword>
<proteinExistence type="inferred from homology"/>
<evidence type="ECO:0000256" key="11">
    <source>
        <dbReference type="ARBA" id="ARBA00022772"/>
    </source>
</evidence>
<dbReference type="FunFam" id="3.10.250.10:FF:000008">
    <property type="entry name" value="Lysyl oxidase homolog 2"/>
    <property type="match status" value="1"/>
</dbReference>
<feature type="domain" description="SRCR" evidence="21">
    <location>
        <begin position="198"/>
        <end position="302"/>
    </location>
</feature>
<organism evidence="22 23">
    <name type="scientific">Scophthalmus maximus</name>
    <name type="common">Turbot</name>
    <name type="synonym">Psetta maxima</name>
    <dbReference type="NCBI Taxonomy" id="52904"/>
    <lineage>
        <taxon>Eukaryota</taxon>
        <taxon>Metazoa</taxon>
        <taxon>Chordata</taxon>
        <taxon>Craniata</taxon>
        <taxon>Vertebrata</taxon>
        <taxon>Euteleostomi</taxon>
        <taxon>Actinopterygii</taxon>
        <taxon>Neopterygii</taxon>
        <taxon>Teleostei</taxon>
        <taxon>Neoteleostei</taxon>
        <taxon>Acanthomorphata</taxon>
        <taxon>Carangaria</taxon>
        <taxon>Pleuronectiformes</taxon>
        <taxon>Pleuronectoidei</taxon>
        <taxon>Scophthalmidae</taxon>
        <taxon>Scophthalmus</taxon>
    </lineage>
</organism>
<feature type="disulfide bond" evidence="20">
    <location>
        <begin position="133"/>
        <end position="143"/>
    </location>
</feature>
<evidence type="ECO:0000256" key="16">
    <source>
        <dbReference type="ARBA" id="ARBA00023157"/>
    </source>
</evidence>
<dbReference type="InterPro" id="IPR019828">
    <property type="entry name" value="Lysyl_oxidase_CS"/>
</dbReference>
<dbReference type="InterPro" id="IPR050912">
    <property type="entry name" value="LOX-like_protein"/>
</dbReference>
<evidence type="ECO:0000256" key="6">
    <source>
        <dbReference type="ARBA" id="ARBA00022525"/>
    </source>
</evidence>
<evidence type="ECO:0000313" key="23">
    <source>
        <dbReference type="Proteomes" id="UP000694558"/>
    </source>
</evidence>
<keyword evidence="15" id="KW-0472">Membrane</keyword>
<keyword evidence="9" id="KW-0732">Signal</keyword>
<evidence type="ECO:0000256" key="3">
    <source>
        <dbReference type="ARBA" id="ARBA00004239"/>
    </source>
</evidence>
<dbReference type="PROSITE" id="PS00420">
    <property type="entry name" value="SRCR_1"/>
    <property type="match status" value="1"/>
</dbReference>
<gene>
    <name evidence="22" type="primary">LOXL4</name>
</gene>
<dbReference type="GO" id="GO:0005615">
    <property type="term" value="C:extracellular space"/>
    <property type="evidence" value="ECO:0007669"/>
    <property type="project" value="TreeGrafter"/>
</dbReference>
<dbReference type="GO" id="GO:0004720">
    <property type="term" value="F:protein-lysine 6-oxidase activity"/>
    <property type="evidence" value="ECO:0007669"/>
    <property type="project" value="UniProtKB-EC"/>
</dbReference>
<evidence type="ECO:0000256" key="2">
    <source>
        <dbReference type="ARBA" id="ARBA00004167"/>
    </source>
</evidence>
<keyword evidence="5" id="KW-0886">LTQ</keyword>
<dbReference type="GO" id="GO:0005507">
    <property type="term" value="F:copper ion binding"/>
    <property type="evidence" value="ECO:0007669"/>
    <property type="project" value="InterPro"/>
</dbReference>
<keyword evidence="8" id="KW-0479">Metal-binding</keyword>
<dbReference type="InterPro" id="IPR001190">
    <property type="entry name" value="SRCR"/>
</dbReference>
<evidence type="ECO:0000256" key="14">
    <source>
        <dbReference type="ARBA" id="ARBA00023008"/>
    </source>
</evidence>
<keyword evidence="13" id="KW-0560">Oxidoreductase</keyword>
<dbReference type="PRINTS" id="PR00258">
    <property type="entry name" value="SPERACTRCPTR"/>
</dbReference>
<evidence type="ECO:0000256" key="18">
    <source>
        <dbReference type="ARBA" id="ARBA00038869"/>
    </source>
</evidence>
<comment type="subcellular location">
    <subcellularLocation>
        <location evidence="2">Membrane</location>
        <topology evidence="2">Single-pass membrane protein</topology>
    </subcellularLocation>
    <subcellularLocation>
        <location evidence="3">Secreted</location>
        <location evidence="3">Extracellular space</location>
    </subcellularLocation>
</comment>
<feature type="disulfide bond" evidence="20">
    <location>
        <begin position="89"/>
        <end position="153"/>
    </location>
</feature>
<evidence type="ECO:0000256" key="19">
    <source>
        <dbReference type="ARBA" id="ARBA00047861"/>
    </source>
</evidence>
<dbReference type="GO" id="GO:0016020">
    <property type="term" value="C:membrane"/>
    <property type="evidence" value="ECO:0007669"/>
    <property type="project" value="UniProtKB-SubCell"/>
</dbReference>
<dbReference type="Ensembl" id="ENSSMAT00000071613.1">
    <property type="protein sequence ID" value="ENSSMAP00000059947.1"/>
    <property type="gene ID" value="ENSSMAG00000003548.2"/>
</dbReference>
<dbReference type="FunFam" id="3.10.250.10:FF:000001">
    <property type="entry name" value="Lysyl oxidase 4 isoform X1"/>
    <property type="match status" value="2"/>
</dbReference>
<feature type="domain" description="SRCR" evidence="21">
    <location>
        <begin position="427"/>
        <end position="535"/>
    </location>
</feature>
<dbReference type="PANTHER" id="PTHR45817">
    <property type="entry name" value="LYSYL OXIDASE-LIKE-RELATED"/>
    <property type="match status" value="1"/>
</dbReference>
<evidence type="ECO:0000313" key="22">
    <source>
        <dbReference type="Ensembl" id="ENSSMAP00000059947.1"/>
    </source>
</evidence>
<keyword evidence="10" id="KW-0677">Repeat</keyword>
<dbReference type="InterPro" id="IPR036772">
    <property type="entry name" value="SRCR-like_dom_sf"/>
</dbReference>
<evidence type="ECO:0000256" key="5">
    <source>
        <dbReference type="ARBA" id="ARBA00022477"/>
    </source>
</evidence>
<dbReference type="AlphaFoldDB" id="A0A8D3DK88"/>
<dbReference type="PROSITE" id="PS50287">
    <property type="entry name" value="SRCR_2"/>
    <property type="match status" value="4"/>
</dbReference>
<dbReference type="GO" id="GO:0030199">
    <property type="term" value="P:collagen fibril organization"/>
    <property type="evidence" value="ECO:0007669"/>
    <property type="project" value="TreeGrafter"/>
</dbReference>
<dbReference type="Pfam" id="PF00530">
    <property type="entry name" value="SRCR"/>
    <property type="match status" value="4"/>
</dbReference>
<dbReference type="PRINTS" id="PR00074">
    <property type="entry name" value="LYSYLOXIDASE"/>
</dbReference>
<evidence type="ECO:0000256" key="12">
    <source>
        <dbReference type="ARBA" id="ARBA00022989"/>
    </source>
</evidence>
<evidence type="ECO:0000256" key="9">
    <source>
        <dbReference type="ARBA" id="ARBA00022729"/>
    </source>
</evidence>
<keyword evidence="7" id="KW-0812">Transmembrane</keyword>
<dbReference type="Gene3D" id="3.10.250.10">
    <property type="entry name" value="SRCR-like domain"/>
    <property type="match status" value="4"/>
</dbReference>
<keyword evidence="16 20" id="KW-1015">Disulfide bond</keyword>
<evidence type="ECO:0000256" key="8">
    <source>
        <dbReference type="ARBA" id="ARBA00022723"/>
    </source>
</evidence>
<dbReference type="SMART" id="SM00202">
    <property type="entry name" value="SR"/>
    <property type="match status" value="4"/>
</dbReference>
<evidence type="ECO:0000256" key="20">
    <source>
        <dbReference type="PROSITE-ProRule" id="PRU00196"/>
    </source>
</evidence>
<feature type="domain" description="SRCR" evidence="21">
    <location>
        <begin position="62"/>
        <end position="164"/>
    </location>
</feature>
<reference evidence="22" key="1">
    <citation type="submission" date="2023-05" db="EMBL/GenBank/DDBJ databases">
        <title>High-quality long-read genome of Scophthalmus maximus.</title>
        <authorList>
            <person name="Lien S."/>
            <person name="Martinez P."/>
        </authorList>
    </citation>
    <scope>NUCLEOTIDE SEQUENCE [LARGE SCALE GENOMIC DNA]</scope>
</reference>
<dbReference type="Proteomes" id="UP000694558">
    <property type="component" value="Chromosome 8"/>
</dbReference>
<dbReference type="PANTHER" id="PTHR45817:SF5">
    <property type="entry name" value="LYSYL OXIDASE HOMOLOG 4"/>
    <property type="match status" value="1"/>
</dbReference>
<comment type="catalytic activity">
    <reaction evidence="19">
        <text>L-lysyl-[protein] + O2 + H2O = (S)-2-amino-6-oxohexanoyl-[protein] + H2O2 + NH4(+)</text>
        <dbReference type="Rhea" id="RHEA:24544"/>
        <dbReference type="Rhea" id="RHEA-COMP:9752"/>
        <dbReference type="Rhea" id="RHEA-COMP:12448"/>
        <dbReference type="ChEBI" id="CHEBI:15377"/>
        <dbReference type="ChEBI" id="CHEBI:15379"/>
        <dbReference type="ChEBI" id="CHEBI:16240"/>
        <dbReference type="ChEBI" id="CHEBI:28938"/>
        <dbReference type="ChEBI" id="CHEBI:29969"/>
        <dbReference type="ChEBI" id="CHEBI:131803"/>
        <dbReference type="EC" id="1.4.3.13"/>
    </reaction>
</comment>
<evidence type="ECO:0000256" key="10">
    <source>
        <dbReference type="ARBA" id="ARBA00022737"/>
    </source>
</evidence>
<dbReference type="GeneTree" id="ENSGT00940000157042"/>
<evidence type="ECO:0000256" key="13">
    <source>
        <dbReference type="ARBA" id="ARBA00023002"/>
    </source>
</evidence>
<feature type="disulfide bond" evidence="20">
    <location>
        <begin position="342"/>
        <end position="406"/>
    </location>
</feature>
<dbReference type="FunFam" id="3.10.250.10:FF:000016">
    <property type="entry name" value="Scavenger receptor cysteine-rich protein type 12"/>
    <property type="match status" value="1"/>
</dbReference>
<sequence length="762" mass="84723">MHLYCIRCFTSTHVASSFTHVIPYPFAYPLFSSRMLCLSSLSTLFLLLLLCPAPLSAQEVLVRLAGVGRRSANEGRVEVFYNGAWGTVCDDEVDLNLANVVCQQLGYQRSFTWAHSAKFGEGQGLIWLDNERCKGSELSIAECRSNGWGINDCTHAEDLGVICSPKRRPGFPPVSLEEAPSSSRNQVHLEEARLRPVLSGNNGGLVTEGVLEVKHAGRWRHVCERGWDLSSSRVVCGMLGFPAAEAFDQVSYRTQISKKGYWVEKVQCQGLEASLSQCQAQLSLPRNDVPCMGGMHAVVRCTPGYQFARYGRAPPVVRLKAGPRLGEGRVELLREGKWGTVCDHLWDVPAASVVCRELGFGTAKEALTKAQLGQGTGPIHMNSVQCTGREKSITECTFSLVPLYSCKHNRDVAIRCNVPKTGLQTTVRLAGGREPAEGRVEVLMEVGGVKRWGSVCSENWGINEAMAVCRQLGLGFASTAHQETWYWPGSSDAGEVVLSGTHCSGTEMSLQQCRRNTHVYCPRGGDGRAAGVTCVETAPDLVLDAQLVQETAYLEDRPLHLLTCANEENCLSSSAARMNWPYGHRRLLRFSSRIMNLGCADFRPRATRESWTWHQCHRHYHSIEVFTHYDLLTLNGTKVAEGHKASFCLEDTYCPEGLHKRYACYNMGQQGISVGCWDTYRHDIDCQWIDITDVRPGEYIFQVEVNPSLDMAESDFQNNIMRCRCKYDGARVYMSGCHAGDAYSAEVEDLFDHQRHISNNFL</sequence>
<dbReference type="Pfam" id="PF01186">
    <property type="entry name" value="Lysyl_oxidase"/>
    <property type="match status" value="1"/>
</dbReference>